<reference evidence="1 2" key="1">
    <citation type="submission" date="2021-07" db="EMBL/GenBank/DDBJ databases">
        <authorList>
            <person name="Imarazene B."/>
            <person name="Zahm M."/>
            <person name="Klopp C."/>
            <person name="Cabau C."/>
            <person name="Beille S."/>
            <person name="Jouanno E."/>
            <person name="Castinel A."/>
            <person name="Lluch J."/>
            <person name="Gil L."/>
            <person name="Kuchtly C."/>
            <person name="Lopez Roques C."/>
            <person name="Donnadieu C."/>
            <person name="Parrinello H."/>
            <person name="Journot L."/>
            <person name="Du K."/>
            <person name="Schartl M."/>
            <person name="Retaux S."/>
            <person name="Guiguen Y."/>
        </authorList>
    </citation>
    <scope>NUCLEOTIDE SEQUENCE [LARGE SCALE GENOMIC DNA]</scope>
    <source>
        <strain evidence="1">Pach_M1</strain>
        <tissue evidence="1">Testis</tissue>
    </source>
</reference>
<dbReference type="Proteomes" id="UP000752171">
    <property type="component" value="Unassembled WGS sequence"/>
</dbReference>
<protein>
    <submittedName>
        <fullName evidence="1">Uncharacterized protein</fullName>
    </submittedName>
</protein>
<gene>
    <name evidence="1" type="ORF">AMEX_G4986</name>
</gene>
<sequence length="349" mass="39607">MFPCKRNSKQGKPLLLQEVTVNIKSTASQSSYFTSVSAAEMAEQKPRKLTKKERAIQYWKTQNFVHNAVQIVSKAAELCAENIDELDDHIDLFNKMLHSIFFLGNIRDAQFDPNLIFDDEEIFEEIRELFRGPFVKYSTEVAVRTPFSYFLDLVVSTSTNQEEMKTVLSDTLRQCKGSGIKCTLISSVICICEVSGKRYYGGSLSCPGDVEREIMTAVSCFQVWDNYVTSAVLSVFPEDRTEPVSMTLPSSVECRAYAIENLSEVKAPCLRCHELYSLPNHSDNKNKPGNCAETEAISNLLTNEAEVKNGTRMNGPVLEEEYIQERMMHHFNSKINQGNYSINRIYESE</sequence>
<evidence type="ECO:0000313" key="1">
    <source>
        <dbReference type="EMBL" id="KAG9279463.1"/>
    </source>
</evidence>
<dbReference type="EMBL" id="JAICCE010000003">
    <property type="protein sequence ID" value="KAG9279463.1"/>
    <property type="molecule type" value="Genomic_DNA"/>
</dbReference>
<accession>A0A8T2M540</accession>
<name>A0A8T2M540_ASTMX</name>
<comment type="caution">
    <text evidence="1">The sequence shown here is derived from an EMBL/GenBank/DDBJ whole genome shotgun (WGS) entry which is preliminary data.</text>
</comment>
<organism evidence="1 2">
    <name type="scientific">Astyanax mexicanus</name>
    <name type="common">Blind cave fish</name>
    <name type="synonym">Astyanax fasciatus mexicanus</name>
    <dbReference type="NCBI Taxonomy" id="7994"/>
    <lineage>
        <taxon>Eukaryota</taxon>
        <taxon>Metazoa</taxon>
        <taxon>Chordata</taxon>
        <taxon>Craniata</taxon>
        <taxon>Vertebrata</taxon>
        <taxon>Euteleostomi</taxon>
        <taxon>Actinopterygii</taxon>
        <taxon>Neopterygii</taxon>
        <taxon>Teleostei</taxon>
        <taxon>Ostariophysi</taxon>
        <taxon>Characiformes</taxon>
        <taxon>Characoidei</taxon>
        <taxon>Acestrorhamphidae</taxon>
        <taxon>Acestrorhamphinae</taxon>
        <taxon>Astyanax</taxon>
    </lineage>
</organism>
<evidence type="ECO:0000313" key="2">
    <source>
        <dbReference type="Proteomes" id="UP000752171"/>
    </source>
</evidence>
<proteinExistence type="predicted"/>
<dbReference type="AlphaFoldDB" id="A0A8T2M540"/>